<sequence>MNGGNGQLGSLSQKPISETLVQQNESGKAADGGSSDRVHTWVTAQLPINARYGLHLIKATASR</sequence>
<feature type="region of interest" description="Disordered" evidence="1">
    <location>
        <begin position="1"/>
        <end position="36"/>
    </location>
</feature>
<gene>
    <name evidence="2" type="ORF">E2C01_072499</name>
</gene>
<keyword evidence="3" id="KW-1185">Reference proteome</keyword>
<dbReference type="EMBL" id="VSRR010047382">
    <property type="protein sequence ID" value="MPC78026.1"/>
    <property type="molecule type" value="Genomic_DNA"/>
</dbReference>
<dbReference type="Proteomes" id="UP000324222">
    <property type="component" value="Unassembled WGS sequence"/>
</dbReference>
<reference evidence="2 3" key="1">
    <citation type="submission" date="2019-05" db="EMBL/GenBank/DDBJ databases">
        <title>Another draft genome of Portunus trituberculatus and its Hox gene families provides insights of decapod evolution.</title>
        <authorList>
            <person name="Jeong J.-H."/>
            <person name="Song I."/>
            <person name="Kim S."/>
            <person name="Choi T."/>
            <person name="Kim D."/>
            <person name="Ryu S."/>
            <person name="Kim W."/>
        </authorList>
    </citation>
    <scope>NUCLEOTIDE SEQUENCE [LARGE SCALE GENOMIC DNA]</scope>
    <source>
        <tissue evidence="2">Muscle</tissue>
    </source>
</reference>
<accession>A0A5B7I7Z4</accession>
<feature type="compositionally biased region" description="Polar residues" evidence="1">
    <location>
        <begin position="8"/>
        <end position="26"/>
    </location>
</feature>
<evidence type="ECO:0000313" key="3">
    <source>
        <dbReference type="Proteomes" id="UP000324222"/>
    </source>
</evidence>
<evidence type="ECO:0000256" key="1">
    <source>
        <dbReference type="SAM" id="MobiDB-lite"/>
    </source>
</evidence>
<proteinExistence type="predicted"/>
<comment type="caution">
    <text evidence="2">The sequence shown here is derived from an EMBL/GenBank/DDBJ whole genome shotgun (WGS) entry which is preliminary data.</text>
</comment>
<dbReference type="AlphaFoldDB" id="A0A5B7I7Z4"/>
<organism evidence="2 3">
    <name type="scientific">Portunus trituberculatus</name>
    <name type="common">Swimming crab</name>
    <name type="synonym">Neptunus trituberculatus</name>
    <dbReference type="NCBI Taxonomy" id="210409"/>
    <lineage>
        <taxon>Eukaryota</taxon>
        <taxon>Metazoa</taxon>
        <taxon>Ecdysozoa</taxon>
        <taxon>Arthropoda</taxon>
        <taxon>Crustacea</taxon>
        <taxon>Multicrustacea</taxon>
        <taxon>Malacostraca</taxon>
        <taxon>Eumalacostraca</taxon>
        <taxon>Eucarida</taxon>
        <taxon>Decapoda</taxon>
        <taxon>Pleocyemata</taxon>
        <taxon>Brachyura</taxon>
        <taxon>Eubrachyura</taxon>
        <taxon>Portunoidea</taxon>
        <taxon>Portunidae</taxon>
        <taxon>Portuninae</taxon>
        <taxon>Portunus</taxon>
    </lineage>
</organism>
<name>A0A5B7I7Z4_PORTR</name>
<evidence type="ECO:0000313" key="2">
    <source>
        <dbReference type="EMBL" id="MPC78026.1"/>
    </source>
</evidence>
<protein>
    <submittedName>
        <fullName evidence="2">Uncharacterized protein</fullName>
    </submittedName>
</protein>